<evidence type="ECO:0000256" key="5">
    <source>
        <dbReference type="ARBA" id="ARBA00023052"/>
    </source>
</evidence>
<comment type="subunit">
    <text evidence="2">Homodimer.</text>
</comment>
<evidence type="ECO:0000256" key="2">
    <source>
        <dbReference type="ARBA" id="ARBA00011738"/>
    </source>
</evidence>
<name>B2JLD0_PARP8</name>
<dbReference type="eggNOG" id="COG1154">
    <property type="taxonomic scope" value="Bacteria"/>
</dbReference>
<dbReference type="HOGENOM" id="CLU_2116398_0_0_4"/>
<dbReference type="AlphaFoldDB" id="B2JLD0"/>
<keyword evidence="5" id="KW-0786">Thiamine pyrophosphate</keyword>
<keyword evidence="3" id="KW-0808">Transferase</keyword>
<dbReference type="GO" id="GO:0016114">
    <property type="term" value="P:terpenoid biosynthetic process"/>
    <property type="evidence" value="ECO:0007669"/>
    <property type="project" value="InterPro"/>
</dbReference>
<dbReference type="Proteomes" id="UP000001192">
    <property type="component" value="Chromosome 2"/>
</dbReference>
<dbReference type="InterPro" id="IPR005477">
    <property type="entry name" value="Dxylulose-5-P_synthase"/>
</dbReference>
<dbReference type="Gene3D" id="3.40.50.970">
    <property type="match status" value="1"/>
</dbReference>
<gene>
    <name evidence="6" type="ordered locus">Bphy_5008</name>
</gene>
<dbReference type="InterPro" id="IPR029061">
    <property type="entry name" value="THDP-binding"/>
</dbReference>
<dbReference type="EMBL" id="CP001044">
    <property type="protein sequence ID" value="ACC74098.1"/>
    <property type="molecule type" value="Genomic_DNA"/>
</dbReference>
<evidence type="ECO:0000256" key="3">
    <source>
        <dbReference type="ARBA" id="ARBA00022679"/>
    </source>
</evidence>
<dbReference type="RefSeq" id="WP_012404262.1">
    <property type="nucleotide sequence ID" value="NC_010623.1"/>
</dbReference>
<dbReference type="KEGG" id="bph:Bphy_5008"/>
<evidence type="ECO:0000313" key="7">
    <source>
        <dbReference type="Proteomes" id="UP000001192"/>
    </source>
</evidence>
<evidence type="ECO:0000256" key="1">
    <source>
        <dbReference type="ARBA" id="ARBA00001946"/>
    </source>
</evidence>
<sequence>MSLRDTIDSPSNARQRVADGLRGFLIAGVSATGVHFMSGLGAFESTVAPHYGDTPYDAFGAAHTGTSISAAIGMALGLLNSGTYIVAINCDDALSAGGLNAQSADSSRLLHERN</sequence>
<keyword evidence="7" id="KW-1185">Reference proteome</keyword>
<evidence type="ECO:0000256" key="4">
    <source>
        <dbReference type="ARBA" id="ARBA00022842"/>
    </source>
</evidence>
<evidence type="ECO:0000313" key="6">
    <source>
        <dbReference type="EMBL" id="ACC74098.1"/>
    </source>
</evidence>
<organism evidence="6 7">
    <name type="scientific">Paraburkholderia phymatum (strain DSM 17167 / CIP 108236 / LMG 21445 / STM815)</name>
    <name type="common">Burkholderia phymatum</name>
    <dbReference type="NCBI Taxonomy" id="391038"/>
    <lineage>
        <taxon>Bacteria</taxon>
        <taxon>Pseudomonadati</taxon>
        <taxon>Pseudomonadota</taxon>
        <taxon>Betaproteobacteria</taxon>
        <taxon>Burkholderiales</taxon>
        <taxon>Burkholderiaceae</taxon>
        <taxon>Paraburkholderia</taxon>
    </lineage>
</organism>
<dbReference type="SUPFAM" id="SSF52518">
    <property type="entry name" value="Thiamin diphosphate-binding fold (THDP-binding)"/>
    <property type="match status" value="1"/>
</dbReference>
<keyword evidence="4" id="KW-0460">Magnesium</keyword>
<proteinExistence type="predicted"/>
<dbReference type="STRING" id="391038.Bphy_5008"/>
<dbReference type="OrthoDB" id="9803371at2"/>
<accession>B2JLD0</accession>
<dbReference type="Pfam" id="PF13292">
    <property type="entry name" value="DXP_synthase_N"/>
    <property type="match status" value="2"/>
</dbReference>
<protein>
    <submittedName>
        <fullName evidence="6">1-deoxy-D-xylulose-5-phosphate synthase</fullName>
    </submittedName>
</protein>
<comment type="cofactor">
    <cofactor evidence="1">
        <name>Mg(2+)</name>
        <dbReference type="ChEBI" id="CHEBI:18420"/>
    </cofactor>
</comment>
<reference evidence="7" key="1">
    <citation type="journal article" date="2014" name="Stand. Genomic Sci.">
        <title>Complete genome sequence of Burkholderia phymatum STM815(T), a broad host range and efficient nitrogen-fixing symbiont of Mimosa species.</title>
        <authorList>
            <person name="Moulin L."/>
            <person name="Klonowska A."/>
            <person name="Caroline B."/>
            <person name="Booth K."/>
            <person name="Vriezen J.A."/>
            <person name="Melkonian R."/>
            <person name="James E.K."/>
            <person name="Young J.P."/>
            <person name="Bena G."/>
            <person name="Hauser L."/>
            <person name="Land M."/>
            <person name="Kyrpides N."/>
            <person name="Bruce D."/>
            <person name="Chain P."/>
            <person name="Copeland A."/>
            <person name="Pitluck S."/>
            <person name="Woyke T."/>
            <person name="Lizotte-Waniewski M."/>
            <person name="Bristow J."/>
            <person name="Riley M."/>
        </authorList>
    </citation>
    <scope>NUCLEOTIDE SEQUENCE [LARGE SCALE GENOMIC DNA]</scope>
    <source>
        <strain evidence="7">DSM 17167 / CIP 108236 / LMG 21445 / STM815</strain>
    </source>
</reference>
<dbReference type="GO" id="GO:0008661">
    <property type="term" value="F:1-deoxy-D-xylulose-5-phosphate synthase activity"/>
    <property type="evidence" value="ECO:0007669"/>
    <property type="project" value="InterPro"/>
</dbReference>